<protein>
    <submittedName>
        <fullName evidence="2">Uncharacterized protein</fullName>
    </submittedName>
</protein>
<name>A0A915DU50_9BILA</name>
<proteinExistence type="predicted"/>
<evidence type="ECO:0000313" key="2">
    <source>
        <dbReference type="WBParaSite" id="jg23524"/>
    </source>
</evidence>
<dbReference type="Proteomes" id="UP000887574">
    <property type="component" value="Unplaced"/>
</dbReference>
<evidence type="ECO:0000313" key="1">
    <source>
        <dbReference type="Proteomes" id="UP000887574"/>
    </source>
</evidence>
<sequence length="157" mass="17434">MLALLIGFVIPALCFAIFGIIACLRKNNSHCNLTATTKINKSSYSLINSTDSQAELYEPVKYCRFLPSSGLRNAKSYVLLPSSNIINRTIDADALLPLFCQQQQFCRGRAVDAIYSYNNSISPRPSLPPSYSETINLKHYSDAMDKLMCNGTNGWIP</sequence>
<organism evidence="1 2">
    <name type="scientific">Ditylenchus dipsaci</name>
    <dbReference type="NCBI Taxonomy" id="166011"/>
    <lineage>
        <taxon>Eukaryota</taxon>
        <taxon>Metazoa</taxon>
        <taxon>Ecdysozoa</taxon>
        <taxon>Nematoda</taxon>
        <taxon>Chromadorea</taxon>
        <taxon>Rhabditida</taxon>
        <taxon>Tylenchina</taxon>
        <taxon>Tylenchomorpha</taxon>
        <taxon>Sphaerularioidea</taxon>
        <taxon>Anguinidae</taxon>
        <taxon>Anguininae</taxon>
        <taxon>Ditylenchus</taxon>
    </lineage>
</organism>
<dbReference type="WBParaSite" id="jg23524">
    <property type="protein sequence ID" value="jg23524"/>
    <property type="gene ID" value="jg23524"/>
</dbReference>
<accession>A0A915DU50</accession>
<dbReference type="AlphaFoldDB" id="A0A915DU50"/>
<reference evidence="2" key="1">
    <citation type="submission" date="2022-11" db="UniProtKB">
        <authorList>
            <consortium name="WormBaseParasite"/>
        </authorList>
    </citation>
    <scope>IDENTIFICATION</scope>
</reference>
<keyword evidence="1" id="KW-1185">Reference proteome</keyword>